<gene>
    <name evidence="1" type="ORF">CHS0354_008402</name>
</gene>
<evidence type="ECO:0000313" key="1">
    <source>
        <dbReference type="EMBL" id="KAK3577309.1"/>
    </source>
</evidence>
<organism evidence="1 2">
    <name type="scientific">Potamilus streckersoni</name>
    <dbReference type="NCBI Taxonomy" id="2493646"/>
    <lineage>
        <taxon>Eukaryota</taxon>
        <taxon>Metazoa</taxon>
        <taxon>Spiralia</taxon>
        <taxon>Lophotrochozoa</taxon>
        <taxon>Mollusca</taxon>
        <taxon>Bivalvia</taxon>
        <taxon>Autobranchia</taxon>
        <taxon>Heteroconchia</taxon>
        <taxon>Palaeoheterodonta</taxon>
        <taxon>Unionida</taxon>
        <taxon>Unionoidea</taxon>
        <taxon>Unionidae</taxon>
        <taxon>Ambleminae</taxon>
        <taxon>Lampsilini</taxon>
        <taxon>Potamilus</taxon>
    </lineage>
</organism>
<dbReference type="EMBL" id="JAEAOA010000557">
    <property type="protein sequence ID" value="KAK3577309.1"/>
    <property type="molecule type" value="Genomic_DNA"/>
</dbReference>
<reference evidence="1" key="1">
    <citation type="journal article" date="2021" name="Genome Biol. Evol.">
        <title>A High-Quality Reference Genome for a Parasitic Bivalve with Doubly Uniparental Inheritance (Bivalvia: Unionida).</title>
        <authorList>
            <person name="Smith C.H."/>
        </authorList>
    </citation>
    <scope>NUCLEOTIDE SEQUENCE</scope>
    <source>
        <tissue evidence="1">Mantle</tissue>
    </source>
</reference>
<dbReference type="AlphaFoldDB" id="A0AAE0RPN0"/>
<sequence length="111" mass="12365">MRREAVKEDLSRFCNENHIDHRMLGVYNLHCEKNGEENDEYGDCVVPDKETSEKNTLAPVQTPGVELEPNVMVALATGVMSAADDDTETDKLLKLLAYQRNLKSAGISAKK</sequence>
<comment type="caution">
    <text evidence="1">The sequence shown here is derived from an EMBL/GenBank/DDBJ whole genome shotgun (WGS) entry which is preliminary data.</text>
</comment>
<evidence type="ECO:0000313" key="2">
    <source>
        <dbReference type="Proteomes" id="UP001195483"/>
    </source>
</evidence>
<dbReference type="Proteomes" id="UP001195483">
    <property type="component" value="Unassembled WGS sequence"/>
</dbReference>
<name>A0AAE0RPN0_9BIVA</name>
<reference evidence="1" key="2">
    <citation type="journal article" date="2021" name="Genome Biol. Evol.">
        <title>Developing a high-quality reference genome for a parasitic bivalve with doubly uniparental inheritance (Bivalvia: Unionida).</title>
        <authorList>
            <person name="Smith C.H."/>
        </authorList>
    </citation>
    <scope>NUCLEOTIDE SEQUENCE</scope>
    <source>
        <strain evidence="1">CHS0354</strain>
        <tissue evidence="1">Mantle</tissue>
    </source>
</reference>
<keyword evidence="2" id="KW-1185">Reference proteome</keyword>
<accession>A0AAE0RPN0</accession>
<proteinExistence type="predicted"/>
<reference evidence="1" key="3">
    <citation type="submission" date="2023-05" db="EMBL/GenBank/DDBJ databases">
        <authorList>
            <person name="Smith C.H."/>
        </authorList>
    </citation>
    <scope>NUCLEOTIDE SEQUENCE</scope>
    <source>
        <strain evidence="1">CHS0354</strain>
        <tissue evidence="1">Mantle</tissue>
    </source>
</reference>
<protein>
    <submittedName>
        <fullName evidence="1">Uncharacterized protein</fullName>
    </submittedName>
</protein>